<dbReference type="Gene3D" id="3.60.21.10">
    <property type="match status" value="1"/>
</dbReference>
<comment type="similarity">
    <text evidence="4 16 18">Belongs to the MRE11/RAD32 family.</text>
</comment>
<dbReference type="GO" id="GO:0000724">
    <property type="term" value="P:double-strand break repair via homologous recombination"/>
    <property type="evidence" value="ECO:0007669"/>
    <property type="project" value="TreeGrafter"/>
</dbReference>
<keyword evidence="8 16" id="KW-0255">Endonuclease</keyword>
<name>A0A1B2JGP3_PICPA</name>
<evidence type="ECO:0000256" key="14">
    <source>
        <dbReference type="ARBA" id="ARBA00023242"/>
    </source>
</evidence>
<evidence type="ECO:0000256" key="10">
    <source>
        <dbReference type="ARBA" id="ARBA00022801"/>
    </source>
</evidence>
<dbReference type="Pfam" id="PF04152">
    <property type="entry name" value="Mre11_DNA_bind"/>
    <property type="match status" value="1"/>
</dbReference>
<evidence type="ECO:0000256" key="18">
    <source>
        <dbReference type="RuleBase" id="RU003447"/>
    </source>
</evidence>
<dbReference type="GO" id="GO:0097552">
    <property type="term" value="P:mitochondrial double-strand break repair via homologous recombination"/>
    <property type="evidence" value="ECO:0007669"/>
    <property type="project" value="TreeGrafter"/>
</dbReference>
<dbReference type="InterPro" id="IPR041796">
    <property type="entry name" value="Mre11_N"/>
</dbReference>
<dbReference type="InterPro" id="IPR007281">
    <property type="entry name" value="Mre11_DNA-bd"/>
</dbReference>
<keyword evidence="14 16" id="KW-0539">Nucleus</keyword>
<dbReference type="InterPro" id="IPR038487">
    <property type="entry name" value="Mre11_capping_dom"/>
</dbReference>
<evidence type="ECO:0000256" key="7">
    <source>
        <dbReference type="ARBA" id="ARBA00022723"/>
    </source>
</evidence>
<comment type="function">
    <text evidence="16">Core component of the MRN complex, which plays a central role in double-strand break (DSB) repair, DNA recombination, maintenance of telomere integrity and meiosis. The MRN complex is involved in the repair of DNA double-strand breaks (DSBs) via homologous recombination (HR), an error-free mechanism which primarily occurs during S and G2 phases. The complex (1) mediates the end resection of damaged DNA, which generates proper single-stranded DNA, a key initial steps in HR, and is (2) required for the recruitment of other repair factors and efficient activation of ATM and ATR upon DNA damage. Within the MRN complex, MRE11 possesses both single-strand endonuclease activity and double-strand-specific 3'-5' exonuclease activity. MRE11 first endonucleolytically cleaves the 5' strand at DNA DSB ends to prevent non-homologous end joining (NHEJ) and licence HR. It then generates a single-stranded DNA gap via 3' to 5' exonucleolytic degradation, which is required for single-strand invasion and recombination.</text>
</comment>
<evidence type="ECO:0000313" key="22">
    <source>
        <dbReference type="Proteomes" id="UP000094565"/>
    </source>
</evidence>
<feature type="compositionally biased region" description="Basic residues" evidence="19">
    <location>
        <begin position="633"/>
        <end position="642"/>
    </location>
</feature>
<dbReference type="GO" id="GO:0030145">
    <property type="term" value="F:manganese ion binding"/>
    <property type="evidence" value="ECO:0007669"/>
    <property type="project" value="UniProtKB-UniRule"/>
</dbReference>
<keyword evidence="13 16" id="KW-0464">Manganese</keyword>
<organism evidence="21 22">
    <name type="scientific">Komagataella pastoris</name>
    <name type="common">Yeast</name>
    <name type="synonym">Pichia pastoris</name>
    <dbReference type="NCBI Taxonomy" id="4922"/>
    <lineage>
        <taxon>Eukaryota</taxon>
        <taxon>Fungi</taxon>
        <taxon>Dikarya</taxon>
        <taxon>Ascomycota</taxon>
        <taxon>Saccharomycotina</taxon>
        <taxon>Pichiomycetes</taxon>
        <taxon>Pichiales</taxon>
        <taxon>Pichiaceae</taxon>
        <taxon>Komagataella</taxon>
    </lineage>
</organism>
<evidence type="ECO:0000256" key="9">
    <source>
        <dbReference type="ARBA" id="ARBA00022763"/>
    </source>
</evidence>
<dbReference type="EMBL" id="CP014586">
    <property type="protein sequence ID" value="ANZ77172.1"/>
    <property type="molecule type" value="Genomic_DNA"/>
</dbReference>
<evidence type="ECO:0000256" key="16">
    <source>
        <dbReference type="PIRNR" id="PIRNR000882"/>
    </source>
</evidence>
<dbReference type="Gene3D" id="3.30.110.110">
    <property type="entry name" value="Mre11, capping domain"/>
    <property type="match status" value="1"/>
</dbReference>
<dbReference type="PIRSF" id="PIRSF000882">
    <property type="entry name" value="DSB_repair_MRE11"/>
    <property type="match status" value="1"/>
</dbReference>
<dbReference type="OrthoDB" id="30417at2759"/>
<dbReference type="PANTHER" id="PTHR10139:SF1">
    <property type="entry name" value="DOUBLE-STRAND BREAK REPAIR PROTEIN MRE11"/>
    <property type="match status" value="1"/>
</dbReference>
<dbReference type="CDD" id="cd00840">
    <property type="entry name" value="MPP_Mre11_N"/>
    <property type="match status" value="1"/>
</dbReference>
<protein>
    <recommendedName>
        <fullName evidence="16">Double-strand break repair protein</fullName>
    </recommendedName>
</protein>
<dbReference type="Pfam" id="PF00149">
    <property type="entry name" value="Metallophos"/>
    <property type="match status" value="1"/>
</dbReference>
<feature type="compositionally biased region" description="Low complexity" evidence="19">
    <location>
        <begin position="583"/>
        <end position="595"/>
    </location>
</feature>
<dbReference type="FunFam" id="3.60.21.10:FF:000011">
    <property type="entry name" value="Double-strand break repair protein"/>
    <property type="match status" value="1"/>
</dbReference>
<comment type="cofactor">
    <cofactor evidence="1 16">
        <name>Mn(2+)</name>
        <dbReference type="ChEBI" id="CHEBI:29035"/>
    </cofactor>
</comment>
<dbReference type="SUPFAM" id="SSF56300">
    <property type="entry name" value="Metallo-dependent phosphatases"/>
    <property type="match status" value="1"/>
</dbReference>
<keyword evidence="5" id="KW-0158">Chromosome</keyword>
<feature type="domain" description="Mre11 DNA-binding" evidence="20">
    <location>
        <begin position="296"/>
        <end position="467"/>
    </location>
</feature>
<proteinExistence type="inferred from homology"/>
<keyword evidence="6 16" id="KW-0540">Nuclease</keyword>
<dbReference type="GO" id="GO:0042138">
    <property type="term" value="P:meiotic DNA double-strand break formation"/>
    <property type="evidence" value="ECO:0007669"/>
    <property type="project" value="TreeGrafter"/>
</dbReference>
<evidence type="ECO:0000256" key="6">
    <source>
        <dbReference type="ARBA" id="ARBA00022722"/>
    </source>
</evidence>
<keyword evidence="7" id="KW-0479">Metal-binding</keyword>
<accession>A0A1B2JGP3</accession>
<feature type="active site" description="Proton donor" evidence="17">
    <location>
        <position position="130"/>
    </location>
</feature>
<dbReference type="GO" id="GO:0030870">
    <property type="term" value="C:Mre11 complex"/>
    <property type="evidence" value="ECO:0007669"/>
    <property type="project" value="UniProtKB-UniRule"/>
</dbReference>
<feature type="compositionally biased region" description="Basic and acidic residues" evidence="19">
    <location>
        <begin position="555"/>
        <end position="564"/>
    </location>
</feature>
<dbReference type="InterPro" id="IPR004843">
    <property type="entry name" value="Calcineurin-like_PHP"/>
</dbReference>
<dbReference type="InterPro" id="IPR003701">
    <property type="entry name" value="Mre11"/>
</dbReference>
<evidence type="ECO:0000313" key="21">
    <source>
        <dbReference type="EMBL" id="ANZ77172.1"/>
    </source>
</evidence>
<evidence type="ECO:0000256" key="11">
    <source>
        <dbReference type="ARBA" id="ARBA00022839"/>
    </source>
</evidence>
<dbReference type="AlphaFoldDB" id="A0A1B2JGP3"/>
<feature type="compositionally biased region" description="Acidic residues" evidence="19">
    <location>
        <begin position="596"/>
        <end position="614"/>
    </location>
</feature>
<keyword evidence="22" id="KW-1185">Reference proteome</keyword>
<evidence type="ECO:0000256" key="2">
    <source>
        <dbReference type="ARBA" id="ARBA00004123"/>
    </source>
</evidence>
<dbReference type="Proteomes" id="UP000094565">
    <property type="component" value="Chromosome 3"/>
</dbReference>
<dbReference type="GO" id="GO:0008296">
    <property type="term" value="F:3'-5'-DNA exonuclease activity"/>
    <property type="evidence" value="ECO:0007669"/>
    <property type="project" value="InterPro"/>
</dbReference>
<keyword evidence="12 16" id="KW-0234">DNA repair</keyword>
<dbReference type="GO" id="GO:0007095">
    <property type="term" value="P:mitotic G2 DNA damage checkpoint signaling"/>
    <property type="evidence" value="ECO:0007669"/>
    <property type="project" value="TreeGrafter"/>
</dbReference>
<dbReference type="GO" id="GO:0006303">
    <property type="term" value="P:double-strand break repair via nonhomologous end joining"/>
    <property type="evidence" value="ECO:0007669"/>
    <property type="project" value="TreeGrafter"/>
</dbReference>
<keyword evidence="15 16" id="KW-0469">Meiosis</keyword>
<dbReference type="NCBIfam" id="TIGR00583">
    <property type="entry name" value="mre11"/>
    <property type="match status" value="1"/>
</dbReference>
<evidence type="ECO:0000256" key="17">
    <source>
        <dbReference type="PIRSR" id="PIRSR000882-1"/>
    </source>
</evidence>
<feature type="compositionally biased region" description="Basic residues" evidence="19">
    <location>
        <begin position="652"/>
        <end position="671"/>
    </location>
</feature>
<dbReference type="GO" id="GO:0031573">
    <property type="term" value="P:mitotic intra-S DNA damage checkpoint signaling"/>
    <property type="evidence" value="ECO:0007669"/>
    <property type="project" value="TreeGrafter"/>
</dbReference>
<reference evidence="21 22" key="1">
    <citation type="submission" date="2016-02" db="EMBL/GenBank/DDBJ databases">
        <title>Comparative genomic and transcriptomic foundation for Pichia pastoris.</title>
        <authorList>
            <person name="Love K.R."/>
            <person name="Shah K.A."/>
            <person name="Whittaker C.A."/>
            <person name="Wu J."/>
            <person name="Bartlett M.C."/>
            <person name="Ma D."/>
            <person name="Leeson R.L."/>
            <person name="Priest M."/>
            <person name="Young S.K."/>
            <person name="Love J.C."/>
        </authorList>
    </citation>
    <scope>NUCLEOTIDE SEQUENCE [LARGE SCALE GENOMIC DNA]</scope>
    <source>
        <strain evidence="21 22">ATCC 28485</strain>
    </source>
</reference>
<evidence type="ECO:0000256" key="5">
    <source>
        <dbReference type="ARBA" id="ARBA00022454"/>
    </source>
</evidence>
<evidence type="ECO:0000256" key="3">
    <source>
        <dbReference type="ARBA" id="ARBA00004286"/>
    </source>
</evidence>
<evidence type="ECO:0000256" key="15">
    <source>
        <dbReference type="ARBA" id="ARBA00023254"/>
    </source>
</evidence>
<sequence>MPHVDRILPGKDTLRLLLTTDNHVGYNELDPIVGDDSWKTFEEIMLLAKDRDVDMVIQSGDLFHVNKPTKKSMYHVMRILRSNCYGEKPIEFELLSDPSLCLDNRGFNYPNYEDPNINVSVPLFAISGNHDDATGDDNLSPLDVLSVSGLMNYFGRVVDNDNINVKPLLFQKGGTKLALYGMSNIRDERMFKTFRDGKVTFSTPGIQTDSWFNLMCVHQNHVQHGARTAYLPENFLPTFLDLVVWGHEHDCIPYPVPNPETGFDTLQPGSSVATSLSNGETLEKNVFILNIKGNDYSLEKIPLKTVRPFVMKDISLTQLGLNPNSRNKKEVLDFMIDEINGLIEEAQKSWLDKQAESSSSIEDSELDTPLPLVRLRVEYSGGFEVENPRRFSNRFVGKVANVNDIVIFHRKKEPTAGATRTKPNMKNDGENLELDELNISKLVDTFVDDNQLNLLNKKDVGSVVKAFVEKDDKTALKTFIDEELSKDLKLLMGLSHGEHIEDESVSQKKSFNKILKDIKKEKSQALMSKICTDSVKHIPESLPEKPAFLRSITVPDRESEDAKQPKLTNRRIPQSAPKKRVSKPSIQSIVSSESEILSEELDDFIDDDIDEEMDINSNSESDIDDFIDVPPPKKTRQTRAKAKTAPIAKPKATPKPKAKPKPKPRPKPKAAKLKETGDTLGSLIGNLSRR</sequence>
<gene>
    <name evidence="21" type="primary">MRE11</name>
    <name evidence="21" type="ORF">ATY40_BA7503672</name>
</gene>
<keyword evidence="11 16" id="KW-0269">Exonuclease</keyword>
<evidence type="ECO:0000256" key="19">
    <source>
        <dbReference type="SAM" id="MobiDB-lite"/>
    </source>
</evidence>
<dbReference type="GO" id="GO:0000723">
    <property type="term" value="P:telomere maintenance"/>
    <property type="evidence" value="ECO:0007669"/>
    <property type="project" value="TreeGrafter"/>
</dbReference>
<evidence type="ECO:0000256" key="1">
    <source>
        <dbReference type="ARBA" id="ARBA00001936"/>
    </source>
</evidence>
<dbReference type="SMART" id="SM01347">
    <property type="entry name" value="Mre11_DNA_bind"/>
    <property type="match status" value="1"/>
</dbReference>
<evidence type="ECO:0000256" key="13">
    <source>
        <dbReference type="ARBA" id="ARBA00023211"/>
    </source>
</evidence>
<evidence type="ECO:0000256" key="4">
    <source>
        <dbReference type="ARBA" id="ARBA00009028"/>
    </source>
</evidence>
<evidence type="ECO:0000256" key="12">
    <source>
        <dbReference type="ARBA" id="ARBA00023204"/>
    </source>
</evidence>
<evidence type="ECO:0000256" key="8">
    <source>
        <dbReference type="ARBA" id="ARBA00022759"/>
    </source>
</evidence>
<keyword evidence="9 16" id="KW-0227">DNA damage</keyword>
<evidence type="ECO:0000259" key="20">
    <source>
        <dbReference type="SMART" id="SM01347"/>
    </source>
</evidence>
<keyword evidence="10 16" id="KW-0378">Hydrolase</keyword>
<dbReference type="GO" id="GO:0035861">
    <property type="term" value="C:site of double-strand break"/>
    <property type="evidence" value="ECO:0007669"/>
    <property type="project" value="TreeGrafter"/>
</dbReference>
<dbReference type="InterPro" id="IPR029052">
    <property type="entry name" value="Metallo-depent_PP-like"/>
</dbReference>
<dbReference type="PANTHER" id="PTHR10139">
    <property type="entry name" value="DOUBLE-STRAND BREAK REPAIR PROTEIN MRE11"/>
    <property type="match status" value="1"/>
</dbReference>
<feature type="region of interest" description="Disordered" evidence="19">
    <location>
        <begin position="549"/>
        <end position="690"/>
    </location>
</feature>
<comment type="subcellular location">
    <subcellularLocation>
        <location evidence="3">Chromosome</location>
    </subcellularLocation>
    <subcellularLocation>
        <location evidence="2 16">Nucleus</location>
    </subcellularLocation>
</comment>
<dbReference type="GO" id="GO:0000014">
    <property type="term" value="F:single-stranded DNA endodeoxyribonuclease activity"/>
    <property type="evidence" value="ECO:0007669"/>
    <property type="project" value="TreeGrafter"/>
</dbReference>